<dbReference type="InterPro" id="IPR029069">
    <property type="entry name" value="HotDog_dom_sf"/>
</dbReference>
<comment type="subunit">
    <text evidence="2">Homotetramer.</text>
</comment>
<accession>A0A1U6HHD0</accession>
<protein>
    <recommendedName>
        <fullName evidence="7">Acyl-CoA thioesterase 2</fullName>
        <ecNumber evidence="5">3.1.2.20</ecNumber>
    </recommendedName>
    <alternativeName>
        <fullName evidence="8">Thioesterase II</fullName>
    </alternativeName>
</protein>
<evidence type="ECO:0000256" key="7">
    <source>
        <dbReference type="ARBA" id="ARBA00071120"/>
    </source>
</evidence>
<dbReference type="GO" id="GO:0009062">
    <property type="term" value="P:fatty acid catabolic process"/>
    <property type="evidence" value="ECO:0007669"/>
    <property type="project" value="TreeGrafter"/>
</dbReference>
<dbReference type="GO" id="GO:0047617">
    <property type="term" value="F:fatty acyl-CoA hydrolase activity"/>
    <property type="evidence" value="ECO:0007669"/>
    <property type="project" value="UniProtKB-EC"/>
</dbReference>
<dbReference type="InterPro" id="IPR049449">
    <property type="entry name" value="TesB_ACOT8-like_N"/>
</dbReference>
<evidence type="ECO:0000259" key="9">
    <source>
        <dbReference type="Pfam" id="PF02551"/>
    </source>
</evidence>
<gene>
    <name evidence="11" type="ORF">SAMN06295987_102418</name>
</gene>
<dbReference type="InterPro" id="IPR025652">
    <property type="entry name" value="TesB_C"/>
</dbReference>
<reference evidence="12" key="1">
    <citation type="submission" date="2017-02" db="EMBL/GenBank/DDBJ databases">
        <authorList>
            <person name="Varghese N."/>
            <person name="Submissions S."/>
        </authorList>
    </citation>
    <scope>NUCLEOTIDE SEQUENCE [LARGE SCALE GENOMIC DNA]</scope>
    <source>
        <strain evidence="12">SM117</strain>
    </source>
</reference>
<dbReference type="PANTHER" id="PTHR11066:SF34">
    <property type="entry name" value="ACYL-COENZYME A THIOESTERASE 8"/>
    <property type="match status" value="1"/>
</dbReference>
<evidence type="ECO:0000313" key="12">
    <source>
        <dbReference type="Proteomes" id="UP000190989"/>
    </source>
</evidence>
<dbReference type="EMBL" id="FVZE01000002">
    <property type="protein sequence ID" value="SLJ95204.1"/>
    <property type="molecule type" value="Genomic_DNA"/>
</dbReference>
<dbReference type="Pfam" id="PF02551">
    <property type="entry name" value="Acyl_CoA_thio"/>
    <property type="match status" value="1"/>
</dbReference>
<dbReference type="Pfam" id="PF13622">
    <property type="entry name" value="4HBT_3"/>
    <property type="match status" value="1"/>
</dbReference>
<dbReference type="PANTHER" id="PTHR11066">
    <property type="entry name" value="ACYL-COA THIOESTERASE"/>
    <property type="match status" value="1"/>
</dbReference>
<evidence type="ECO:0000256" key="6">
    <source>
        <dbReference type="ARBA" id="ARBA00050943"/>
    </source>
</evidence>
<comment type="similarity">
    <text evidence="1">Belongs to the C/M/P thioester hydrolase family.</text>
</comment>
<proteinExistence type="inferred from homology"/>
<evidence type="ECO:0000256" key="2">
    <source>
        <dbReference type="ARBA" id="ARBA00011881"/>
    </source>
</evidence>
<dbReference type="Proteomes" id="UP000190989">
    <property type="component" value="Unassembled WGS sequence"/>
</dbReference>
<dbReference type="SUPFAM" id="SSF54637">
    <property type="entry name" value="Thioesterase/thiol ester dehydrase-isomerase"/>
    <property type="match status" value="2"/>
</dbReference>
<evidence type="ECO:0000313" key="11">
    <source>
        <dbReference type="EMBL" id="SLJ95204.1"/>
    </source>
</evidence>
<keyword evidence="4" id="KW-0443">Lipid metabolism</keyword>
<dbReference type="Gene3D" id="2.40.160.210">
    <property type="entry name" value="Acyl-CoA thioesterase, double hotdog domain"/>
    <property type="match status" value="1"/>
</dbReference>
<name>A0A1U6HHD0_9SPHN</name>
<evidence type="ECO:0000256" key="3">
    <source>
        <dbReference type="ARBA" id="ARBA00022801"/>
    </source>
</evidence>
<dbReference type="GO" id="GO:0006637">
    <property type="term" value="P:acyl-CoA metabolic process"/>
    <property type="evidence" value="ECO:0007669"/>
    <property type="project" value="InterPro"/>
</dbReference>
<comment type="catalytic activity">
    <reaction evidence="6">
        <text>a fatty acyl-CoA + H2O = a fatty acid + CoA + H(+)</text>
        <dbReference type="Rhea" id="RHEA:16781"/>
        <dbReference type="ChEBI" id="CHEBI:15377"/>
        <dbReference type="ChEBI" id="CHEBI:15378"/>
        <dbReference type="ChEBI" id="CHEBI:28868"/>
        <dbReference type="ChEBI" id="CHEBI:57287"/>
        <dbReference type="ChEBI" id="CHEBI:77636"/>
        <dbReference type="EC" id="3.1.2.20"/>
    </reaction>
    <physiologicalReaction direction="left-to-right" evidence="6">
        <dbReference type="Rhea" id="RHEA:16782"/>
    </physiologicalReaction>
</comment>
<evidence type="ECO:0000259" key="10">
    <source>
        <dbReference type="Pfam" id="PF13622"/>
    </source>
</evidence>
<dbReference type="CDD" id="cd03445">
    <property type="entry name" value="Thioesterase_II_repeat2"/>
    <property type="match status" value="1"/>
</dbReference>
<dbReference type="FunFam" id="2.40.160.210:FF:000001">
    <property type="entry name" value="Acyl-CoA thioesterase II"/>
    <property type="match status" value="1"/>
</dbReference>
<keyword evidence="12" id="KW-1185">Reference proteome</keyword>
<dbReference type="AlphaFoldDB" id="A0A1U6HHD0"/>
<organism evidence="11 12">
    <name type="scientific">Novosphingobium mathurense</name>
    <dbReference type="NCBI Taxonomy" id="428990"/>
    <lineage>
        <taxon>Bacteria</taxon>
        <taxon>Pseudomonadati</taxon>
        <taxon>Pseudomonadota</taxon>
        <taxon>Alphaproteobacteria</taxon>
        <taxon>Sphingomonadales</taxon>
        <taxon>Sphingomonadaceae</taxon>
        <taxon>Novosphingobium</taxon>
    </lineage>
</organism>
<evidence type="ECO:0000256" key="8">
    <source>
        <dbReference type="ARBA" id="ARBA00079653"/>
    </source>
</evidence>
<dbReference type="EC" id="3.1.2.20" evidence="5"/>
<dbReference type="RefSeq" id="WP_054945450.1">
    <property type="nucleotide sequence ID" value="NZ_FVZE01000002.1"/>
</dbReference>
<evidence type="ECO:0000256" key="4">
    <source>
        <dbReference type="ARBA" id="ARBA00023098"/>
    </source>
</evidence>
<dbReference type="STRING" id="428990.SAMN06295987_102418"/>
<sequence>MTDPRALAVEELRELLLVEEIDTDLFRGAAAPESPGRVFGGQVIAQALAAAAKELREGHHAHSLHAYFMRPGDTQRPIIYRVLRDFDGGTFANRRVVAMQGGRPILNLAASFQRPEDGYSHAAPMPEVLAPDRCPDMQDVLRKKGAPLPKHLQDRLAAFEIRPGPPSSDVVDGVGLPKQYLWFRLASPIGGDPAVHRIVLAYASDFALLTTAVLPQDIKFFSPQLQAASLDHAVWFHRTPPVDDWLLYCMDSPWSGHARGFARGTVYDRAGTMVASVAQEGLCRRREPPGKA</sequence>
<dbReference type="InterPro" id="IPR042171">
    <property type="entry name" value="Acyl-CoA_hotdog"/>
</dbReference>
<keyword evidence="3" id="KW-0378">Hydrolase</keyword>
<feature type="domain" description="Acyl-CoA thioesterase 2 C-terminal" evidence="9">
    <location>
        <begin position="169"/>
        <end position="282"/>
    </location>
</feature>
<feature type="domain" description="Acyl-CoA thioesterase-like N-terminal HotDog" evidence="10">
    <location>
        <begin position="36"/>
        <end position="113"/>
    </location>
</feature>
<dbReference type="InterPro" id="IPR003703">
    <property type="entry name" value="Acyl_CoA_thio"/>
</dbReference>
<dbReference type="CDD" id="cd03444">
    <property type="entry name" value="Thioesterase_II_repeat1"/>
    <property type="match status" value="1"/>
</dbReference>
<evidence type="ECO:0000256" key="5">
    <source>
        <dbReference type="ARBA" id="ARBA00038894"/>
    </source>
</evidence>
<evidence type="ECO:0000256" key="1">
    <source>
        <dbReference type="ARBA" id="ARBA00006538"/>
    </source>
</evidence>